<accession>A0A8J4F1Q9</accession>
<gene>
    <name evidence="2" type="ORF">Vafri_11789</name>
</gene>
<keyword evidence="3" id="KW-1185">Reference proteome</keyword>
<comment type="caution">
    <text evidence="2">The sequence shown here is derived from an EMBL/GenBank/DDBJ whole genome shotgun (WGS) entry which is preliminary data.</text>
</comment>
<dbReference type="Proteomes" id="UP000747399">
    <property type="component" value="Unassembled WGS sequence"/>
</dbReference>
<evidence type="ECO:0000313" key="2">
    <source>
        <dbReference type="EMBL" id="GIL56419.1"/>
    </source>
</evidence>
<feature type="compositionally biased region" description="Acidic residues" evidence="1">
    <location>
        <begin position="255"/>
        <end position="265"/>
    </location>
</feature>
<feature type="region of interest" description="Disordered" evidence="1">
    <location>
        <begin position="242"/>
        <end position="286"/>
    </location>
</feature>
<dbReference type="EMBL" id="BNCO01000024">
    <property type="protein sequence ID" value="GIL56419.1"/>
    <property type="molecule type" value="Genomic_DNA"/>
</dbReference>
<evidence type="ECO:0000256" key="1">
    <source>
        <dbReference type="SAM" id="MobiDB-lite"/>
    </source>
</evidence>
<evidence type="ECO:0000313" key="3">
    <source>
        <dbReference type="Proteomes" id="UP000747399"/>
    </source>
</evidence>
<name>A0A8J4F1Q9_9CHLO</name>
<protein>
    <submittedName>
        <fullName evidence="2">Uncharacterized protein</fullName>
    </submittedName>
</protein>
<dbReference type="AlphaFoldDB" id="A0A8J4F1Q9"/>
<sequence>MNPTRFNYWPQYRCNGIISLHANGVAKCTRCFQTFYSTAYYSHRCPYHDRPCRKIEANEADESANMVLATSEVGKVDDIFRSQMQQVDEQLRGLRADGTKKRRSRVSYQARRLRKQHDVALPSAGGMVEDVSEAGGMGDEHNGEAGGMVEDASEAGGMIDEDNGEAGGMVEDAGEAGGMDEDKGEASGMDEDAGNAMDDHVMNVEGSTGACEMAGPYTGYLYDIVSDEEVVDTHIAPVTGGIAATEVDQHNTDNADGDGDGDGDGNENAQVPDDLPDMGPQDDRPYPYSDVDDEMFERLTLLSNSSTEDLDGCLDDILAHLARAPLAHEDMAMPANASCACGREDCKAVYFKPGSAEWYKAHMEQPVLYGMNAEQQPVRSDVSTRELVIALLELHVTHHVGSGVMDVLLQLFSRVVPGVHFIPPSVHILRQISETPNHMTFQRHVCSASGCPGHVYESLPDRHTWGDNLDQRCPHCGTNRFRVVQMGGRSIVEPTFPFHYIGAEAALGELFTNPTFCKERGQKRDVGPGSNGSSMYKGEAMAHLRKECPEIKRKDHSTLELMVDWFQPFKTSYSIGVVGGRVSDVEARNRGKSYGTVIFSIIPGPSQPGTMTPYLRPLVSELSDLAMNGMDVLQPELSSQPFRWHPVCWALLADSPARSKCANLVGLARNGACAWCSFEGVYISNTDRLGGAVRFFGYDTGVPQTLRFNSERMLVGDERLEVSERVWRDRGRRVATAYATAAESGRHSDLKQAQLLEKRLGSKGENIFSHLPFVRLKDFFLVPVAHAMLYGVVKHFVAAIFLKQGAHPTISKENRRLIKERASTIVVTSDFGRKYRCVLQYQHRGIGES</sequence>
<reference evidence="2" key="1">
    <citation type="journal article" date="2021" name="Proc. Natl. Acad. Sci. U.S.A.">
        <title>Three genomes in the algal genus Volvox reveal the fate of a haploid sex-determining region after a transition to homothallism.</title>
        <authorList>
            <person name="Yamamoto K."/>
            <person name="Hamaji T."/>
            <person name="Kawai-Toyooka H."/>
            <person name="Matsuzaki R."/>
            <person name="Takahashi F."/>
            <person name="Nishimura Y."/>
            <person name="Kawachi M."/>
            <person name="Noguchi H."/>
            <person name="Minakuchi Y."/>
            <person name="Umen J.G."/>
            <person name="Toyoda A."/>
            <person name="Nozaki H."/>
        </authorList>
    </citation>
    <scope>NUCLEOTIDE SEQUENCE</scope>
    <source>
        <strain evidence="2">NIES-3780</strain>
    </source>
</reference>
<proteinExistence type="predicted"/>
<organism evidence="2 3">
    <name type="scientific">Volvox africanus</name>
    <dbReference type="NCBI Taxonomy" id="51714"/>
    <lineage>
        <taxon>Eukaryota</taxon>
        <taxon>Viridiplantae</taxon>
        <taxon>Chlorophyta</taxon>
        <taxon>core chlorophytes</taxon>
        <taxon>Chlorophyceae</taxon>
        <taxon>CS clade</taxon>
        <taxon>Chlamydomonadales</taxon>
        <taxon>Volvocaceae</taxon>
        <taxon>Volvox</taxon>
    </lineage>
</organism>